<evidence type="ECO:0000313" key="3">
    <source>
        <dbReference type="EMBL" id="MDX5895478.1"/>
    </source>
</evidence>
<evidence type="ECO:0000313" key="2">
    <source>
        <dbReference type="EMBL" id="AHY48341.1"/>
    </source>
</evidence>
<evidence type="ECO:0000313" key="4">
    <source>
        <dbReference type="Proteomes" id="UP000025229"/>
    </source>
</evidence>
<feature type="region of interest" description="Disordered" evidence="1">
    <location>
        <begin position="325"/>
        <end position="346"/>
    </location>
</feature>
<reference evidence="3" key="2">
    <citation type="submission" date="2023-11" db="EMBL/GenBank/DDBJ databases">
        <title>MicrobeMod: A computational toolkit for identifying prokaryotic methylation and restriction-modification with nanopore sequencing.</title>
        <authorList>
            <person name="Crits-Christoph A."/>
            <person name="Kang S.C."/>
            <person name="Lee H."/>
            <person name="Ostrov N."/>
        </authorList>
    </citation>
    <scope>NUCLEOTIDE SEQUENCE</scope>
    <source>
        <strain evidence="3">ATCC 51242</strain>
    </source>
</reference>
<dbReference type="HOGENOM" id="CLU_044180_2_0_11"/>
<dbReference type="Proteomes" id="UP000025229">
    <property type="component" value="Plasmid 2"/>
</dbReference>
<gene>
    <name evidence="2" type="ORF">RradSPS_3058</name>
    <name evidence="3" type="ORF">SIL72_15730</name>
</gene>
<sequence>MDTLRREELESLMEAEGGHRVSIFLPTHRAGAEIQQDPIRLKNLVSEAREKLAERGLRAAEVDAILAPADELLENETFWRFGSDGLALFLSEDEHYSYRLPLDFEELVVVADRYHVKPLLPLLTGDGTFYVLALSQNEVRLLRGSRQSVGEVELSDVPKSLAEALRFDDPEKQLQFHTGARGGGGGGRAAVFHGHGANEDDKNDILRYFQQVDRGMAEILRGETSPLVLAGVEYLHPIYHEANSYNDLLDRGIKGNPEDLNAEDLHARAWEIVAPIFEGKRREAEERYAELAGTGQTASDLREVVPAASFGRVDTLFVARGRQHWGSFDPETGETTPHDDPEAGDSDLLDLAAVQTLLNGGTVYVVEPEEVPEGSEAAALLRY</sequence>
<dbReference type="RefSeq" id="WP_320073063.1">
    <property type="nucleotide sequence ID" value="NZ_JAWXXX010000003.1"/>
</dbReference>
<accession>A0A023X7Z6</accession>
<organism evidence="2 4">
    <name type="scientific">Rubrobacter radiotolerans</name>
    <name type="common">Arthrobacter radiotolerans</name>
    <dbReference type="NCBI Taxonomy" id="42256"/>
    <lineage>
        <taxon>Bacteria</taxon>
        <taxon>Bacillati</taxon>
        <taxon>Actinomycetota</taxon>
        <taxon>Rubrobacteria</taxon>
        <taxon>Rubrobacterales</taxon>
        <taxon>Rubrobacteraceae</taxon>
        <taxon>Rubrobacter</taxon>
    </lineage>
</organism>
<keyword evidence="2" id="KW-0614">Plasmid</keyword>
<evidence type="ECO:0000256" key="1">
    <source>
        <dbReference type="SAM" id="MobiDB-lite"/>
    </source>
</evidence>
<dbReference type="InterPro" id="IPR040837">
    <property type="entry name" value="Bact_RF_family7"/>
</dbReference>
<dbReference type="EMBL" id="CP007516">
    <property type="protein sequence ID" value="AHY48341.1"/>
    <property type="molecule type" value="Genomic_DNA"/>
</dbReference>
<dbReference type="KEGG" id="rrd:RradSPS_3058"/>
<proteinExistence type="predicted"/>
<dbReference type="eggNOG" id="COG1503">
    <property type="taxonomic scope" value="Bacteria"/>
</dbReference>
<dbReference type="PATRIC" id="fig|42256.3.peg.3107"/>
<dbReference type="Proteomes" id="UP001281130">
    <property type="component" value="Unassembled WGS sequence"/>
</dbReference>
<dbReference type="Pfam" id="PF18849">
    <property type="entry name" value="baeRF_family7"/>
    <property type="match status" value="1"/>
</dbReference>
<dbReference type="AlphaFoldDB" id="A0A023X7Z6"/>
<reference evidence="2 4" key="1">
    <citation type="submission" date="2014-03" db="EMBL/GenBank/DDBJ databases">
        <title>Complete genome sequence of the Radio-Resistant Rubrobacter radiotolerans RSPS-4.</title>
        <authorList>
            <person name="Egas C.C."/>
            <person name="Barroso C.C."/>
            <person name="Froufe H.J.C."/>
            <person name="Pacheco J.J."/>
            <person name="Albuquerque L.L."/>
            <person name="da Costa M.M.S."/>
        </authorList>
    </citation>
    <scope>NUCLEOTIDE SEQUENCE [LARGE SCALE GENOMIC DNA]</scope>
    <source>
        <strain evidence="2 4">RSPS-4</strain>
        <plasmid evidence="2 4">2</plasmid>
    </source>
</reference>
<protein>
    <submittedName>
        <fullName evidence="2">Uncharacterized protein</fullName>
    </submittedName>
</protein>
<dbReference type="EMBL" id="JAWXXX010000003">
    <property type="protein sequence ID" value="MDX5895478.1"/>
    <property type="molecule type" value="Genomic_DNA"/>
</dbReference>
<name>A0A023X7Z6_RUBRA</name>
<geneLocation type="plasmid" evidence="2">
    <name>2</name>
</geneLocation>
<keyword evidence="4" id="KW-1185">Reference proteome</keyword>